<comment type="caution">
    <text evidence="1">The sequence shown here is derived from an EMBL/GenBank/DDBJ whole genome shotgun (WGS) entry which is preliminary data.</text>
</comment>
<name>A0AA39IYA0_9AGAR</name>
<dbReference type="EMBL" id="JAUEPT010000090">
    <property type="protein sequence ID" value="KAK0432712.1"/>
    <property type="molecule type" value="Genomic_DNA"/>
</dbReference>
<gene>
    <name evidence="1" type="ORF">EV421DRAFT_1910691</name>
</gene>
<protein>
    <submittedName>
        <fullName evidence="1">Uncharacterized protein</fullName>
    </submittedName>
</protein>
<evidence type="ECO:0000313" key="1">
    <source>
        <dbReference type="EMBL" id="KAK0432712.1"/>
    </source>
</evidence>
<proteinExistence type="predicted"/>
<accession>A0AA39IYA0</accession>
<evidence type="ECO:0000313" key="2">
    <source>
        <dbReference type="Proteomes" id="UP001175226"/>
    </source>
</evidence>
<dbReference type="AlphaFoldDB" id="A0AA39IYA0"/>
<organism evidence="1 2">
    <name type="scientific">Armillaria borealis</name>
    <dbReference type="NCBI Taxonomy" id="47425"/>
    <lineage>
        <taxon>Eukaryota</taxon>
        <taxon>Fungi</taxon>
        <taxon>Dikarya</taxon>
        <taxon>Basidiomycota</taxon>
        <taxon>Agaricomycotina</taxon>
        <taxon>Agaricomycetes</taxon>
        <taxon>Agaricomycetidae</taxon>
        <taxon>Agaricales</taxon>
        <taxon>Marasmiineae</taxon>
        <taxon>Physalacriaceae</taxon>
        <taxon>Armillaria</taxon>
    </lineage>
</organism>
<reference evidence="1" key="1">
    <citation type="submission" date="2023-06" db="EMBL/GenBank/DDBJ databases">
        <authorList>
            <consortium name="Lawrence Berkeley National Laboratory"/>
            <person name="Ahrendt S."/>
            <person name="Sahu N."/>
            <person name="Indic B."/>
            <person name="Wong-Bajracharya J."/>
            <person name="Merenyi Z."/>
            <person name="Ke H.-M."/>
            <person name="Monk M."/>
            <person name="Kocsube S."/>
            <person name="Drula E."/>
            <person name="Lipzen A."/>
            <person name="Balint B."/>
            <person name="Henrissat B."/>
            <person name="Andreopoulos B."/>
            <person name="Martin F.M."/>
            <person name="Harder C.B."/>
            <person name="Rigling D."/>
            <person name="Ford K.L."/>
            <person name="Foster G.D."/>
            <person name="Pangilinan J."/>
            <person name="Papanicolaou A."/>
            <person name="Barry K."/>
            <person name="LaButti K."/>
            <person name="Viragh M."/>
            <person name="Koriabine M."/>
            <person name="Yan M."/>
            <person name="Riley R."/>
            <person name="Champramary S."/>
            <person name="Plett K.L."/>
            <person name="Tsai I.J."/>
            <person name="Slot J."/>
            <person name="Sipos G."/>
            <person name="Plett J."/>
            <person name="Nagy L.G."/>
            <person name="Grigoriev I.V."/>
        </authorList>
    </citation>
    <scope>NUCLEOTIDE SEQUENCE</scope>
    <source>
        <strain evidence="1">FPL87.14</strain>
    </source>
</reference>
<sequence>MKEMGLGHRYDKLDNQFARHNWHKVTRLGAGLYRKLERAEMKCMKHVPAHEAFTAILPDENLASMWTKEVKDWECNPELPTPYYVADTHASQAAVALALQEDKRLASAEIKKINNTMPSVCISLGLEIE</sequence>
<keyword evidence="2" id="KW-1185">Reference proteome</keyword>
<dbReference type="Proteomes" id="UP001175226">
    <property type="component" value="Unassembled WGS sequence"/>
</dbReference>